<evidence type="ECO:0000313" key="1">
    <source>
        <dbReference type="EMBL" id="KAG4304175.1"/>
    </source>
</evidence>
<accession>A0ACB7C9Q7</accession>
<dbReference type="Proteomes" id="UP000768646">
    <property type="component" value="Unassembled WGS sequence"/>
</dbReference>
<comment type="caution">
    <text evidence="1">The sequence shown here is derived from an EMBL/GenBank/DDBJ whole genome shotgun (WGS) entry which is preliminary data.</text>
</comment>
<reference evidence="1 2" key="1">
    <citation type="journal article" date="2021" name="Commun. Biol.">
        <title>Genomic insights into the host specific adaptation of the Pneumocystis genus.</title>
        <authorList>
            <person name="Cisse O.H."/>
            <person name="Ma L."/>
            <person name="Dekker J.P."/>
            <person name="Khil P.P."/>
            <person name="Youn J.-H."/>
            <person name="Brenchley J.M."/>
            <person name="Blair R."/>
            <person name="Pahar B."/>
            <person name="Chabe M."/>
            <person name="Van Rompay K.K.A."/>
            <person name="Keesler R."/>
            <person name="Sukura A."/>
            <person name="Hirsch V."/>
            <person name="Kutty G."/>
            <person name="Liu Y."/>
            <person name="Peng L."/>
            <person name="Chen J."/>
            <person name="Song J."/>
            <person name="Weissenbacher-Lang C."/>
            <person name="Xu J."/>
            <person name="Upham N.S."/>
            <person name="Stajich J.E."/>
            <person name="Cuomo C.A."/>
            <person name="Cushion M.T."/>
            <person name="Kovacs J.A."/>
        </authorList>
    </citation>
    <scope>NUCLEOTIDE SEQUENCE [LARGE SCALE GENOMIC DNA]</scope>
    <source>
        <strain evidence="1 2">RABM</strain>
    </source>
</reference>
<dbReference type="EMBL" id="JABTEG010000010">
    <property type="protein sequence ID" value="KAG4304175.1"/>
    <property type="molecule type" value="Genomic_DNA"/>
</dbReference>
<name>A0ACB7C9Q7_9ASCO</name>
<proteinExistence type="predicted"/>
<sequence>MVQPELDGSADYYGCLRVNASATVEEIRQQYRKLGKERELLREDGLMWLEALLYHPDRNPGKDEAVFKQKFQLVNLAYEILSNPEKKRAYDRVRLTAPASRAACSRSGVHGGCNASFQAKPGFRSSFTPPFAASFAAKTPRSSVSPKSPYSSNKSSPSGRAKGFSMHSKKSPNIYASYEHLFSKSASAYSFFYEGNSPKFNPRKPSSDSPSTSPISKKHKDTKEDGKKTTMFPKSTDPKMQSSEKENLKSAFLKNTQIHDEKASSKHTFFNIKSKSEHKNMSCLQSRDDNAVNNQNTFFSKKSFSEKSPESFSFSIDQKIFSQDIESSQQPSVFEKFSNNTLNESSFSFSSIPVDFHFGGKSSYPDESSQLNDGKETRFNSLKSTLRQSKKRNAAKSLRNLSSQIETIFNPVFSAEIPDSWYSKDNSVMNKNSTDISKERSGPENADSSFSYADLERKSSLLSSKTSFTTKNHPLFSKTDSLPSSIPSKDLEKDTLNNVSGTSIDSATFEEKYKERYCKKQESGLKSASQKVTEMNSTSSSLLSERVRKELESYRNFKLHEAEKANKINTSKTTCDDFRVLKSLENLTLFSTSKLSENNQTLSSETYKDSLFSRFPKHHTKIEKQVQGSQDTSNISDISKDMKKILEFLDIPNFPDLTIPLLSPSVPHCLSPSSYLVYLKEMVKYQKMWNTYSSTYTNFFKKWAEYRENCHQFDFLKHTEVYEIFLVVSEREEKIREMWWSEEKRYRKALHDFLNIKKRYEHNEQFSNETLL</sequence>
<organism evidence="1 2">
    <name type="scientific">Pneumocystis oryctolagi</name>
    <dbReference type="NCBI Taxonomy" id="42067"/>
    <lineage>
        <taxon>Eukaryota</taxon>
        <taxon>Fungi</taxon>
        <taxon>Dikarya</taxon>
        <taxon>Ascomycota</taxon>
        <taxon>Taphrinomycotina</taxon>
        <taxon>Pneumocystomycetes</taxon>
        <taxon>Pneumocystaceae</taxon>
        <taxon>Pneumocystis</taxon>
    </lineage>
</organism>
<protein>
    <submittedName>
        <fullName evidence="1">Uncharacterized protein</fullName>
    </submittedName>
</protein>
<keyword evidence="2" id="KW-1185">Reference proteome</keyword>
<evidence type="ECO:0000313" key="2">
    <source>
        <dbReference type="Proteomes" id="UP000768646"/>
    </source>
</evidence>
<gene>
    <name evidence="1" type="ORF">PORY_002356</name>
</gene>